<organism evidence="8 10">
    <name type="scientific">Rotaria sordida</name>
    <dbReference type="NCBI Taxonomy" id="392033"/>
    <lineage>
        <taxon>Eukaryota</taxon>
        <taxon>Metazoa</taxon>
        <taxon>Spiralia</taxon>
        <taxon>Gnathifera</taxon>
        <taxon>Rotifera</taxon>
        <taxon>Eurotatoria</taxon>
        <taxon>Bdelloidea</taxon>
        <taxon>Philodinida</taxon>
        <taxon>Philodinidae</taxon>
        <taxon>Rotaria</taxon>
    </lineage>
</organism>
<dbReference type="GO" id="GO:0005576">
    <property type="term" value="C:extracellular region"/>
    <property type="evidence" value="ECO:0007669"/>
    <property type="project" value="TreeGrafter"/>
</dbReference>
<protein>
    <recommendedName>
        <fullName evidence="7">Phospholipase B-like</fullName>
        <ecNumber evidence="7">3.1.1.-</ecNumber>
    </recommendedName>
</protein>
<dbReference type="EC" id="3.1.1.-" evidence="7"/>
<evidence type="ECO:0000313" key="11">
    <source>
        <dbReference type="Proteomes" id="UP000663870"/>
    </source>
</evidence>
<evidence type="ECO:0000313" key="8">
    <source>
        <dbReference type="EMBL" id="CAF1543263.1"/>
    </source>
</evidence>
<feature type="signal peptide" evidence="7">
    <location>
        <begin position="1"/>
        <end position="17"/>
    </location>
</feature>
<feature type="non-terminal residue" evidence="8">
    <location>
        <position position="1"/>
    </location>
</feature>
<dbReference type="InterPro" id="IPR007000">
    <property type="entry name" value="PLipase_B-like"/>
</dbReference>
<comment type="similarity">
    <text evidence="1 7">Belongs to the phospholipase B-like family.</text>
</comment>
<keyword evidence="2 7" id="KW-0732">Signal</keyword>
<dbReference type="Gene3D" id="3.60.60.30">
    <property type="match status" value="1"/>
</dbReference>
<dbReference type="PANTHER" id="PTHR12370">
    <property type="entry name" value="PHOSPHOLIPASE B-RELATED"/>
    <property type="match status" value="1"/>
</dbReference>
<dbReference type="EMBL" id="CAJNOH010013186">
    <property type="protein sequence ID" value="CAF1543263.1"/>
    <property type="molecule type" value="Genomic_DNA"/>
</dbReference>
<gene>
    <name evidence="9" type="ORF">JXQ802_LOCUS57484</name>
    <name evidence="8" type="ORF">PYM288_LOCUS40885</name>
</gene>
<dbReference type="Proteomes" id="UP000663870">
    <property type="component" value="Unassembled WGS sequence"/>
</dbReference>
<feature type="chain" id="PRO_5035953259" description="Phospholipase B-like" evidence="7">
    <location>
        <begin position="18"/>
        <end position="140"/>
    </location>
</feature>
<evidence type="ECO:0000256" key="7">
    <source>
        <dbReference type="RuleBase" id="RU364138"/>
    </source>
</evidence>
<evidence type="ECO:0000256" key="1">
    <source>
        <dbReference type="ARBA" id="ARBA00007835"/>
    </source>
</evidence>
<sequence>MFAQCLVFAVFSTLTLALANDDLFLHRFRGHILKINGKYEIVTTLADSYKEPDGNSDNVLATGSWDQTYNITGWSVLEIKTAENQTNIDQVYSAGLLEGQFTQELTRMQWQNTITNICVNRTDFCGKLKNFFLTQLNWIY</sequence>
<dbReference type="EMBL" id="CAJNOL010015074">
    <property type="protein sequence ID" value="CAF1670291.1"/>
    <property type="molecule type" value="Genomic_DNA"/>
</dbReference>
<accession>A0A815WP00</accession>
<keyword evidence="6" id="KW-0325">Glycoprotein</keyword>
<comment type="caution">
    <text evidence="8">The sequence shown here is derived from an EMBL/GenBank/DDBJ whole genome shotgun (WGS) entry which is preliminary data.</text>
</comment>
<dbReference type="PANTHER" id="PTHR12370:SF3">
    <property type="entry name" value="PHOSPHOLIPASE B-LIKE 2-RELATED"/>
    <property type="match status" value="1"/>
</dbReference>
<evidence type="ECO:0000313" key="10">
    <source>
        <dbReference type="Proteomes" id="UP000663854"/>
    </source>
</evidence>
<evidence type="ECO:0000256" key="5">
    <source>
        <dbReference type="ARBA" id="ARBA00023098"/>
    </source>
</evidence>
<evidence type="ECO:0000313" key="9">
    <source>
        <dbReference type="EMBL" id="CAF1670291.1"/>
    </source>
</evidence>
<comment type="function">
    <text evidence="7">Putative phospholipase.</text>
</comment>
<evidence type="ECO:0000256" key="6">
    <source>
        <dbReference type="ARBA" id="ARBA00023180"/>
    </source>
</evidence>
<dbReference type="GO" id="GO:0009395">
    <property type="term" value="P:phospholipid catabolic process"/>
    <property type="evidence" value="ECO:0007669"/>
    <property type="project" value="TreeGrafter"/>
</dbReference>
<evidence type="ECO:0000256" key="3">
    <source>
        <dbReference type="ARBA" id="ARBA00022801"/>
    </source>
</evidence>
<dbReference type="AlphaFoldDB" id="A0A815WP00"/>
<dbReference type="Proteomes" id="UP000663854">
    <property type="component" value="Unassembled WGS sequence"/>
</dbReference>
<evidence type="ECO:0000256" key="2">
    <source>
        <dbReference type="ARBA" id="ARBA00022729"/>
    </source>
</evidence>
<dbReference type="Pfam" id="PF04916">
    <property type="entry name" value="Phospholip_B"/>
    <property type="match status" value="1"/>
</dbReference>
<evidence type="ECO:0000256" key="4">
    <source>
        <dbReference type="ARBA" id="ARBA00022963"/>
    </source>
</evidence>
<keyword evidence="11" id="KW-1185">Reference proteome</keyword>
<name>A0A815WP00_9BILA</name>
<keyword evidence="3 7" id="KW-0378">Hydrolase</keyword>
<dbReference type="GO" id="GO:0004620">
    <property type="term" value="F:phospholipase activity"/>
    <property type="evidence" value="ECO:0007669"/>
    <property type="project" value="InterPro"/>
</dbReference>
<keyword evidence="5 7" id="KW-0443">Lipid metabolism</keyword>
<reference evidence="8" key="1">
    <citation type="submission" date="2021-02" db="EMBL/GenBank/DDBJ databases">
        <authorList>
            <person name="Nowell W R."/>
        </authorList>
    </citation>
    <scope>NUCLEOTIDE SEQUENCE</scope>
</reference>
<keyword evidence="4 7" id="KW-0442">Lipid degradation</keyword>
<proteinExistence type="inferred from homology"/>